<dbReference type="GO" id="GO:0032259">
    <property type="term" value="P:methylation"/>
    <property type="evidence" value="ECO:0007669"/>
    <property type="project" value="UniProtKB-KW"/>
</dbReference>
<dbReference type="PANTHER" id="PTHR40036:SF1">
    <property type="entry name" value="MACROCIN O-METHYLTRANSFERASE"/>
    <property type="match status" value="1"/>
</dbReference>
<dbReference type="Proteomes" id="UP000276254">
    <property type="component" value="Chromosome"/>
</dbReference>
<protein>
    <submittedName>
        <fullName evidence="1">Methyltransferase</fullName>
    </submittedName>
</protein>
<dbReference type="InterPro" id="IPR008884">
    <property type="entry name" value="TylF_MeTrfase"/>
</dbReference>
<keyword evidence="1" id="KW-0808">Transferase</keyword>
<dbReference type="AlphaFoldDB" id="A0A494TIG1"/>
<name>A0A494TIG1_SPHPE</name>
<keyword evidence="2" id="KW-1185">Reference proteome</keyword>
<dbReference type="EMBL" id="CP032829">
    <property type="protein sequence ID" value="AYJ87112.1"/>
    <property type="molecule type" value="Genomic_DNA"/>
</dbReference>
<dbReference type="InterPro" id="IPR029063">
    <property type="entry name" value="SAM-dependent_MTases_sf"/>
</dbReference>
<gene>
    <name evidence="1" type="ORF">D3Y57_15695</name>
</gene>
<sequence>MRAYELWQLVEQAARLPGDILEVGVWRGGTGCIMAKRLQIVGSEAKVFMCDTFCGVVKAGEADTRYVGGEHADTSEEYVRNLAASFDVDNIEILTGIFPDDTAHQIEDRQFALCHIDVDVYESALHIFDWVWPRMPVGGIVVFDDYGFPACSGITQLVNEKRGMSGAVVMHNLNGHAVIVKTELPPQKTAFQRIFGR</sequence>
<reference evidence="1 2" key="1">
    <citation type="submission" date="2018-09" db="EMBL/GenBank/DDBJ databases">
        <title>Sphingomonas peninsula sp. nov., isolated from fildes peninsula, Antarctic soil.</title>
        <authorList>
            <person name="Yingchao G."/>
        </authorList>
    </citation>
    <scope>NUCLEOTIDE SEQUENCE [LARGE SCALE GENOMIC DNA]</scope>
    <source>
        <strain evidence="1 2">YZ-8</strain>
    </source>
</reference>
<accession>A0A494TIG1</accession>
<dbReference type="KEGG" id="spha:D3Y57_15695"/>
<dbReference type="OrthoDB" id="9811332at2"/>
<dbReference type="SUPFAM" id="SSF53335">
    <property type="entry name" value="S-adenosyl-L-methionine-dependent methyltransferases"/>
    <property type="match status" value="1"/>
</dbReference>
<dbReference type="Pfam" id="PF05711">
    <property type="entry name" value="TylF"/>
    <property type="match status" value="1"/>
</dbReference>
<dbReference type="PANTHER" id="PTHR40036">
    <property type="entry name" value="MACROCIN O-METHYLTRANSFERASE"/>
    <property type="match status" value="1"/>
</dbReference>
<proteinExistence type="predicted"/>
<dbReference type="Gene3D" id="3.40.50.150">
    <property type="entry name" value="Vaccinia Virus protein VP39"/>
    <property type="match status" value="1"/>
</dbReference>
<evidence type="ECO:0000313" key="2">
    <source>
        <dbReference type="Proteomes" id="UP000276254"/>
    </source>
</evidence>
<dbReference type="GO" id="GO:0008168">
    <property type="term" value="F:methyltransferase activity"/>
    <property type="evidence" value="ECO:0007669"/>
    <property type="project" value="UniProtKB-KW"/>
</dbReference>
<keyword evidence="1" id="KW-0489">Methyltransferase</keyword>
<organism evidence="1 2">
    <name type="scientific">Sphingomonas paeninsulae</name>
    <dbReference type="NCBI Taxonomy" id="2319844"/>
    <lineage>
        <taxon>Bacteria</taxon>
        <taxon>Pseudomonadati</taxon>
        <taxon>Pseudomonadota</taxon>
        <taxon>Alphaproteobacteria</taxon>
        <taxon>Sphingomonadales</taxon>
        <taxon>Sphingomonadaceae</taxon>
        <taxon>Sphingomonas</taxon>
    </lineage>
</organism>
<evidence type="ECO:0000313" key="1">
    <source>
        <dbReference type="EMBL" id="AYJ87112.1"/>
    </source>
</evidence>